<dbReference type="PANTHER" id="PTHR30538:SF1">
    <property type="entry name" value="L-LYSINE 2,3-AMINOMUTASE"/>
    <property type="match status" value="1"/>
</dbReference>
<evidence type="ECO:0000259" key="16">
    <source>
        <dbReference type="PROSITE" id="PS51918"/>
    </source>
</evidence>
<dbReference type="InterPro" id="IPR058240">
    <property type="entry name" value="rSAM_sf"/>
</dbReference>
<evidence type="ECO:0000256" key="2">
    <source>
        <dbReference type="ARBA" id="ARBA00001933"/>
    </source>
</evidence>
<dbReference type="PIRSF" id="PIRSF004911">
    <property type="entry name" value="DUF160"/>
    <property type="match status" value="1"/>
</dbReference>
<organism evidence="17 18">
    <name type="scientific">Pelotomaculum schinkii</name>
    <dbReference type="NCBI Taxonomy" id="78350"/>
    <lineage>
        <taxon>Bacteria</taxon>
        <taxon>Bacillati</taxon>
        <taxon>Bacillota</taxon>
        <taxon>Clostridia</taxon>
        <taxon>Eubacteriales</taxon>
        <taxon>Desulfotomaculaceae</taxon>
        <taxon>Pelotomaculum</taxon>
    </lineage>
</organism>
<keyword evidence="11" id="KW-0408">Iron</keyword>
<evidence type="ECO:0000256" key="13">
    <source>
        <dbReference type="ARBA" id="ARBA00023235"/>
    </source>
</evidence>
<reference evidence="17 18" key="1">
    <citation type="journal article" date="2018" name="Environ. Microbiol.">
        <title>Novel energy conservation strategies and behaviour of Pelotomaculum schinkii driving syntrophic propionate catabolism.</title>
        <authorList>
            <person name="Hidalgo-Ahumada C.A.P."/>
            <person name="Nobu M.K."/>
            <person name="Narihiro T."/>
            <person name="Tamaki H."/>
            <person name="Liu W.T."/>
            <person name="Kamagata Y."/>
            <person name="Stams A.J.M."/>
            <person name="Imachi H."/>
            <person name="Sousa D.Z."/>
        </authorList>
    </citation>
    <scope>NUCLEOTIDE SEQUENCE [LARGE SCALE GENOMIC DNA]</scope>
    <source>
        <strain evidence="17 18">HH</strain>
    </source>
</reference>
<gene>
    <name evidence="17" type="primary">kamA</name>
    <name evidence="17" type="ORF">Psch_02512</name>
</gene>
<evidence type="ECO:0000256" key="6">
    <source>
        <dbReference type="ARBA" id="ARBA00022363"/>
    </source>
</evidence>
<comment type="cofactor">
    <cofactor evidence="3">
        <name>[4Fe-4S] cluster</name>
        <dbReference type="ChEBI" id="CHEBI:49883"/>
    </cofactor>
</comment>
<comment type="cofactor">
    <cofactor evidence="2 15">
        <name>pyridoxal 5'-phosphate</name>
        <dbReference type="ChEBI" id="CHEBI:597326"/>
    </cofactor>
</comment>
<dbReference type="EMBL" id="QFGA01000002">
    <property type="protein sequence ID" value="TEB05471.1"/>
    <property type="molecule type" value="Genomic_DNA"/>
</dbReference>
<evidence type="ECO:0000313" key="17">
    <source>
        <dbReference type="EMBL" id="TEB05471.1"/>
    </source>
</evidence>
<comment type="catalytic activity">
    <reaction evidence="1">
        <text>L-lysine = (3S)-3,6-diaminohexanoate</text>
        <dbReference type="Rhea" id="RHEA:19177"/>
        <dbReference type="ChEBI" id="CHEBI:32551"/>
        <dbReference type="ChEBI" id="CHEBI:57434"/>
        <dbReference type="EC" id="5.4.3.2"/>
    </reaction>
</comment>
<dbReference type="InterPro" id="IPR007197">
    <property type="entry name" value="rSAM"/>
</dbReference>
<accession>A0A4Y7R9Y8</accession>
<proteinExistence type="inferred from homology"/>
<protein>
    <recommendedName>
        <fullName evidence="6">L-lysine 2,3-aminomutase</fullName>
        <ecNumber evidence="5">5.4.3.2</ecNumber>
    </recommendedName>
</protein>
<feature type="domain" description="Radical SAM core" evidence="16">
    <location>
        <begin position="110"/>
        <end position="322"/>
    </location>
</feature>
<evidence type="ECO:0000256" key="14">
    <source>
        <dbReference type="PIRSR" id="PIRSR004911-1"/>
    </source>
</evidence>
<comment type="caution">
    <text evidence="17">The sequence shown here is derived from an EMBL/GenBank/DDBJ whole genome shotgun (WGS) entry which is preliminary data.</text>
</comment>
<evidence type="ECO:0000256" key="3">
    <source>
        <dbReference type="ARBA" id="ARBA00001966"/>
    </source>
</evidence>
<feature type="modified residue" description="N6-(pyridoxal phosphate)lysine" evidence="15">
    <location>
        <position position="336"/>
    </location>
</feature>
<keyword evidence="8" id="KW-0949">S-adenosyl-L-methionine</keyword>
<keyword evidence="9 14" id="KW-0479">Metal-binding</keyword>
<dbReference type="PANTHER" id="PTHR30538">
    <property type="entry name" value="LYSINE 2,3-AMINOMUTASE-RELATED"/>
    <property type="match status" value="1"/>
</dbReference>
<dbReference type="GO" id="GO:0046872">
    <property type="term" value="F:metal ion binding"/>
    <property type="evidence" value="ECO:0007669"/>
    <property type="project" value="UniProtKB-KW"/>
</dbReference>
<evidence type="ECO:0000256" key="12">
    <source>
        <dbReference type="ARBA" id="ARBA00023014"/>
    </source>
</evidence>
<dbReference type="InterPro" id="IPR025895">
    <property type="entry name" value="LAM_C_dom"/>
</dbReference>
<dbReference type="InterPro" id="IPR013785">
    <property type="entry name" value="Aldolase_TIM"/>
</dbReference>
<evidence type="ECO:0000256" key="5">
    <source>
        <dbReference type="ARBA" id="ARBA00012144"/>
    </source>
</evidence>
<feature type="binding site" evidence="14">
    <location>
        <position position="128"/>
    </location>
    <ligand>
        <name>[4Fe-4S] cluster</name>
        <dbReference type="ChEBI" id="CHEBI:49883"/>
        <note>4Fe-4S-S-AdoMet</note>
    </ligand>
</feature>
<feature type="binding site" evidence="14">
    <location>
        <position position="131"/>
    </location>
    <ligand>
        <name>[4Fe-4S] cluster</name>
        <dbReference type="ChEBI" id="CHEBI:49883"/>
        <note>4Fe-4S-S-AdoMet</note>
    </ligand>
</feature>
<keyword evidence="13 17" id="KW-0413">Isomerase</keyword>
<dbReference type="RefSeq" id="WP_134218979.1">
    <property type="nucleotide sequence ID" value="NZ_QFGA01000002.1"/>
</dbReference>
<dbReference type="SUPFAM" id="SSF102114">
    <property type="entry name" value="Radical SAM enzymes"/>
    <property type="match status" value="1"/>
</dbReference>
<dbReference type="Pfam" id="PF12544">
    <property type="entry name" value="LAM_C"/>
    <property type="match status" value="1"/>
</dbReference>
<sequence>MNAKILSLQSRNTVDWMDWRWQMKHRLQSVEELAEYIDFNNEKIRDIQMACDVFPMSITPYYASLINKDDPRCPIRMQCIPNPQELIEGRGDMDDPLHEDADSPVPGLTHRYPDRVLLLVTNECSMYCRHCTRKRKVGDNNRCTTEKDIDLGVEYIKAHPEIRDVLLSGGDPFILSTNHLERIIRKVKEIPHVQVIRIGTRTPVVMPQRITDELVRMLKKYHPVWINTHFNHPREFTPEAVQALARLADAGIPLGNQTVLLRGVNDCPVIIKKLSHLLVKNRVRPYYLYQCDLSRGIEHFRTPVAKGIEIMEALIGHTSGFAVPTYVVDAPGGGGKIPVLPNYQLSMTNTKTVLRNYEGVICVYEEPQNPGSGCSPTCSLCKEHIIRHEPVGLQKLFDPSNLTVSLVPEGNRRKARYTARKGEAHVYRNQKK</sequence>
<evidence type="ECO:0000256" key="11">
    <source>
        <dbReference type="ARBA" id="ARBA00023004"/>
    </source>
</evidence>
<dbReference type="GO" id="GO:0051539">
    <property type="term" value="F:4 iron, 4 sulfur cluster binding"/>
    <property type="evidence" value="ECO:0007669"/>
    <property type="project" value="UniProtKB-KW"/>
</dbReference>
<dbReference type="Gene3D" id="6.10.140.1170">
    <property type="match status" value="1"/>
</dbReference>
<evidence type="ECO:0000256" key="9">
    <source>
        <dbReference type="ARBA" id="ARBA00022723"/>
    </source>
</evidence>
<dbReference type="InterPro" id="IPR003739">
    <property type="entry name" value="Lys_aminomutase/Glu_NH3_mut"/>
</dbReference>
<evidence type="ECO:0000256" key="15">
    <source>
        <dbReference type="PIRSR" id="PIRSR603739-50"/>
    </source>
</evidence>
<name>A0A4Y7R9Y8_9FIRM</name>
<dbReference type="GO" id="GO:0050066">
    <property type="term" value="F:L-lysine 2,3-aminomutase activity"/>
    <property type="evidence" value="ECO:0007669"/>
    <property type="project" value="UniProtKB-EC"/>
</dbReference>
<dbReference type="SFLD" id="SFLDG01070">
    <property type="entry name" value="PLP-dependent"/>
    <property type="match status" value="1"/>
</dbReference>
<dbReference type="Gene3D" id="6.20.120.40">
    <property type="match status" value="1"/>
</dbReference>
<dbReference type="Proteomes" id="UP000298324">
    <property type="component" value="Unassembled WGS sequence"/>
</dbReference>
<evidence type="ECO:0000256" key="4">
    <source>
        <dbReference type="ARBA" id="ARBA00008703"/>
    </source>
</evidence>
<dbReference type="NCBIfam" id="TIGR03820">
    <property type="entry name" value="lys_2_3_AblA"/>
    <property type="match status" value="1"/>
</dbReference>
<evidence type="ECO:0000256" key="7">
    <source>
        <dbReference type="ARBA" id="ARBA00022485"/>
    </source>
</evidence>
<dbReference type="PROSITE" id="PS51918">
    <property type="entry name" value="RADICAL_SAM"/>
    <property type="match status" value="1"/>
</dbReference>
<evidence type="ECO:0000256" key="10">
    <source>
        <dbReference type="ARBA" id="ARBA00022898"/>
    </source>
</evidence>
<comment type="similarity">
    <text evidence="4">Belongs to the radical SAM superfamily. KamA family.</text>
</comment>
<feature type="binding site" evidence="14">
    <location>
        <position position="124"/>
    </location>
    <ligand>
        <name>[4Fe-4S] cluster</name>
        <dbReference type="ChEBI" id="CHEBI:49883"/>
        <note>4Fe-4S-S-AdoMet</note>
    </ligand>
</feature>
<keyword evidence="7 14" id="KW-0004">4Fe-4S</keyword>
<dbReference type="SFLD" id="SFLDF00283">
    <property type="entry name" value="L-lysine_2_3-aminomutase_(LAM"/>
    <property type="match status" value="1"/>
</dbReference>
<dbReference type="CDD" id="cd01335">
    <property type="entry name" value="Radical_SAM"/>
    <property type="match status" value="1"/>
</dbReference>
<dbReference type="EC" id="5.4.3.2" evidence="5"/>
<dbReference type="Pfam" id="PF04055">
    <property type="entry name" value="Radical_SAM"/>
    <property type="match status" value="1"/>
</dbReference>
<evidence type="ECO:0000256" key="8">
    <source>
        <dbReference type="ARBA" id="ARBA00022691"/>
    </source>
</evidence>
<evidence type="ECO:0000313" key="18">
    <source>
        <dbReference type="Proteomes" id="UP000298324"/>
    </source>
</evidence>
<dbReference type="AlphaFoldDB" id="A0A4Y7R9Y8"/>
<dbReference type="NCBIfam" id="TIGR00238">
    <property type="entry name" value="KamA family radical SAM protein"/>
    <property type="match status" value="1"/>
</dbReference>
<dbReference type="FunFam" id="3.20.20.70:FF:000095">
    <property type="entry name" value="Lysine 2,3-aminomutase"/>
    <property type="match status" value="1"/>
</dbReference>
<keyword evidence="18" id="KW-1185">Reference proteome</keyword>
<evidence type="ECO:0000256" key="1">
    <source>
        <dbReference type="ARBA" id="ARBA00000911"/>
    </source>
</evidence>
<keyword evidence="12 14" id="KW-0411">Iron-sulfur</keyword>
<dbReference type="InterPro" id="IPR022459">
    <property type="entry name" value="Lysine_aminomutase"/>
</dbReference>
<dbReference type="SFLD" id="SFLDS00029">
    <property type="entry name" value="Radical_SAM"/>
    <property type="match status" value="1"/>
</dbReference>
<keyword evidence="10 15" id="KW-0663">Pyridoxal phosphate</keyword>
<dbReference type="Gene3D" id="3.20.20.70">
    <property type="entry name" value="Aldolase class I"/>
    <property type="match status" value="1"/>
</dbReference>